<keyword evidence="3" id="KW-1185">Reference proteome</keyword>
<name>R7TMP7_CAPTE</name>
<gene>
    <name evidence="1" type="ORF">CAPTEDRAFT_192197</name>
</gene>
<reference evidence="1 3" key="2">
    <citation type="journal article" date="2013" name="Nature">
        <title>Insights into bilaterian evolution from three spiralian genomes.</title>
        <authorList>
            <person name="Simakov O."/>
            <person name="Marletaz F."/>
            <person name="Cho S.J."/>
            <person name="Edsinger-Gonzales E."/>
            <person name="Havlak P."/>
            <person name="Hellsten U."/>
            <person name="Kuo D.H."/>
            <person name="Larsson T."/>
            <person name="Lv J."/>
            <person name="Arendt D."/>
            <person name="Savage R."/>
            <person name="Osoegawa K."/>
            <person name="de Jong P."/>
            <person name="Grimwood J."/>
            <person name="Chapman J.A."/>
            <person name="Shapiro H."/>
            <person name="Aerts A."/>
            <person name="Otillar R.P."/>
            <person name="Terry A.Y."/>
            <person name="Boore J.L."/>
            <person name="Grigoriev I.V."/>
            <person name="Lindberg D.R."/>
            <person name="Seaver E.C."/>
            <person name="Weisblat D.A."/>
            <person name="Putnam N.H."/>
            <person name="Rokhsar D.S."/>
        </authorList>
    </citation>
    <scope>NUCLEOTIDE SEQUENCE</scope>
    <source>
        <strain evidence="1 3">I ESC-2004</strain>
    </source>
</reference>
<protein>
    <submittedName>
        <fullName evidence="1 2">Uncharacterized protein</fullName>
    </submittedName>
</protein>
<evidence type="ECO:0000313" key="3">
    <source>
        <dbReference type="Proteomes" id="UP000014760"/>
    </source>
</evidence>
<dbReference type="EnsemblMetazoa" id="CapteT192197">
    <property type="protein sequence ID" value="CapteP192197"/>
    <property type="gene ID" value="CapteG192197"/>
</dbReference>
<proteinExistence type="predicted"/>
<evidence type="ECO:0000313" key="2">
    <source>
        <dbReference type="EnsemblMetazoa" id="CapteP192197"/>
    </source>
</evidence>
<dbReference type="Proteomes" id="UP000014760">
    <property type="component" value="Unassembled WGS sequence"/>
</dbReference>
<organism evidence="1">
    <name type="scientific">Capitella teleta</name>
    <name type="common">Polychaete worm</name>
    <dbReference type="NCBI Taxonomy" id="283909"/>
    <lineage>
        <taxon>Eukaryota</taxon>
        <taxon>Metazoa</taxon>
        <taxon>Spiralia</taxon>
        <taxon>Lophotrochozoa</taxon>
        <taxon>Annelida</taxon>
        <taxon>Polychaeta</taxon>
        <taxon>Sedentaria</taxon>
        <taxon>Scolecida</taxon>
        <taxon>Capitellidae</taxon>
        <taxon>Capitella</taxon>
    </lineage>
</organism>
<dbReference type="HOGENOM" id="CLU_1653792_0_0_1"/>
<sequence length="160" mass="17734">MSLTPTKSDLTKYLAHGIIDAVNESVIIAFDDLMHLKVETVLRQYGSIVSEHNQAMIWQNGIVRQPMRYDHQHHLDGRDLSPIPTAGPPAPRAVLEMISVIRAAISSRLGAFVASMDRSALKCAVSICTLKGKVYGREDEGKEQQTQYKPDCVIHLPLSI</sequence>
<evidence type="ECO:0000313" key="1">
    <source>
        <dbReference type="EMBL" id="ELT94919.1"/>
    </source>
</evidence>
<reference evidence="2" key="3">
    <citation type="submission" date="2015-06" db="UniProtKB">
        <authorList>
            <consortium name="EnsemblMetazoa"/>
        </authorList>
    </citation>
    <scope>IDENTIFICATION</scope>
</reference>
<dbReference type="AlphaFoldDB" id="R7TMP7"/>
<reference evidence="3" key="1">
    <citation type="submission" date="2012-12" db="EMBL/GenBank/DDBJ databases">
        <authorList>
            <person name="Hellsten U."/>
            <person name="Grimwood J."/>
            <person name="Chapman J.A."/>
            <person name="Shapiro H."/>
            <person name="Aerts A."/>
            <person name="Otillar R.P."/>
            <person name="Terry A.Y."/>
            <person name="Boore J.L."/>
            <person name="Simakov O."/>
            <person name="Marletaz F."/>
            <person name="Cho S.-J."/>
            <person name="Edsinger-Gonzales E."/>
            <person name="Havlak P."/>
            <person name="Kuo D.-H."/>
            <person name="Larsson T."/>
            <person name="Lv J."/>
            <person name="Arendt D."/>
            <person name="Savage R."/>
            <person name="Osoegawa K."/>
            <person name="de Jong P."/>
            <person name="Lindberg D.R."/>
            <person name="Seaver E.C."/>
            <person name="Weisblat D.A."/>
            <person name="Putnam N.H."/>
            <person name="Grigoriev I.V."/>
            <person name="Rokhsar D.S."/>
        </authorList>
    </citation>
    <scope>NUCLEOTIDE SEQUENCE</scope>
    <source>
        <strain evidence="3">I ESC-2004</strain>
    </source>
</reference>
<dbReference type="EMBL" id="KB309282">
    <property type="protein sequence ID" value="ELT94919.1"/>
    <property type="molecule type" value="Genomic_DNA"/>
</dbReference>
<accession>R7TMP7</accession>
<dbReference type="EMBL" id="AMQN01012081">
    <property type="status" value="NOT_ANNOTATED_CDS"/>
    <property type="molecule type" value="Genomic_DNA"/>
</dbReference>